<keyword evidence="2" id="KW-1185">Reference proteome</keyword>
<gene>
    <name evidence="1" type="ORF">SAMN04489760_1249</name>
</gene>
<proteinExistence type="predicted"/>
<dbReference type="STRING" id="43775.SAMN04489760_1249"/>
<dbReference type="AlphaFoldDB" id="A0A1H7ZL14"/>
<dbReference type="OrthoDB" id="5507533at2"/>
<dbReference type="Proteomes" id="UP000198744">
    <property type="component" value="Unassembled WGS sequence"/>
</dbReference>
<accession>A0A1H7ZL14</accession>
<protein>
    <submittedName>
        <fullName evidence="1">Uncharacterized protein</fullName>
    </submittedName>
</protein>
<dbReference type="EMBL" id="FOBS01000024">
    <property type="protein sequence ID" value="SEM58157.1"/>
    <property type="molecule type" value="Genomic_DNA"/>
</dbReference>
<name>A0A1H7ZL14_9BACT</name>
<evidence type="ECO:0000313" key="1">
    <source>
        <dbReference type="EMBL" id="SEM58157.1"/>
    </source>
</evidence>
<evidence type="ECO:0000313" key="2">
    <source>
        <dbReference type="Proteomes" id="UP000198744"/>
    </source>
</evidence>
<organism evidence="1 2">
    <name type="scientific">Syntrophus gentianae</name>
    <dbReference type="NCBI Taxonomy" id="43775"/>
    <lineage>
        <taxon>Bacteria</taxon>
        <taxon>Pseudomonadati</taxon>
        <taxon>Thermodesulfobacteriota</taxon>
        <taxon>Syntrophia</taxon>
        <taxon>Syntrophales</taxon>
        <taxon>Syntrophaceae</taxon>
        <taxon>Syntrophus</taxon>
    </lineage>
</organism>
<sequence>MFKNKSQITSLKISTKCVVVYLLFLLTQVIPVTTSAYDTSVVPIDWSSFRTYIPTDHFSVQLVSALKNANKYAVNEWYDKIKGYASQSSEYLHLGGTAHDNIRPPAFEAESLAISIMTGIYDPDYTGVTIEAAREIALKLVKSVAYCHTANTPQGWGNGVQTSQWAGVAAFAGFLLWDDLPEVDREYVRKMVEYEAERFNNLLPPYTNPTSIESGNTHAEETAWNTNAIALAAAMMPNHSSYTSWMHTLCLYSMQSAMRQIDDSSNNEVINGKAVKDWVYGWELLPNGTLINHSIVHPDYMIAVANGRMLGAFALSLSGKDIPKALLFNDDLIYKCLVDFNFAAPPYLVPGGTIYLRDSSDIYYPEGNDWGLCRKAHFTAMDSYADTLGLDHLSSLKGAYWGSLHVQRIIEMQERFNDGHTYLDATEDSYSGREEWVADYLARAYMAQWLRNQERLTVTNALIAEYDTEDPVVLLNDLIPYQSIQEAYDASSDGASITLRGLTYQQNLLLDRSVSVSLQGGYTSDYSSRPGYTRIKGSVVISAGTLEIGYVMID</sequence>
<dbReference type="RefSeq" id="WP_093884236.1">
    <property type="nucleotide sequence ID" value="NZ_FOBS01000024.1"/>
</dbReference>
<reference evidence="1 2" key="1">
    <citation type="submission" date="2016-10" db="EMBL/GenBank/DDBJ databases">
        <authorList>
            <person name="de Groot N.N."/>
        </authorList>
    </citation>
    <scope>NUCLEOTIDE SEQUENCE [LARGE SCALE GENOMIC DNA]</scope>
    <source>
        <strain evidence="1 2">DSM 8423</strain>
    </source>
</reference>